<evidence type="ECO:0000313" key="2">
    <source>
        <dbReference type="Proteomes" id="UP000011682"/>
    </source>
</evidence>
<reference evidence="1" key="1">
    <citation type="submission" date="2013-05" db="EMBL/GenBank/DDBJ databases">
        <title>Genome assembly of Cystobacter fuscus DSM 2262.</title>
        <authorList>
            <person name="Sharma G."/>
            <person name="Khatri I."/>
            <person name="Kaur C."/>
            <person name="Mayilraj S."/>
            <person name="Subramanian S."/>
        </authorList>
    </citation>
    <scope>NUCLEOTIDE SEQUENCE [LARGE SCALE GENOMIC DNA]</scope>
    <source>
        <strain evidence="1">DSM 2262</strain>
    </source>
</reference>
<evidence type="ECO:0008006" key="3">
    <source>
        <dbReference type="Google" id="ProtNLM"/>
    </source>
</evidence>
<organism evidence="1 2">
    <name type="scientific">Cystobacter fuscus (strain ATCC 25194 / DSM 2262 / NBRC 100088 / M29)</name>
    <dbReference type="NCBI Taxonomy" id="1242864"/>
    <lineage>
        <taxon>Bacteria</taxon>
        <taxon>Pseudomonadati</taxon>
        <taxon>Myxococcota</taxon>
        <taxon>Myxococcia</taxon>
        <taxon>Myxococcales</taxon>
        <taxon>Cystobacterineae</taxon>
        <taxon>Archangiaceae</taxon>
        <taxon>Cystobacter</taxon>
    </lineage>
</organism>
<gene>
    <name evidence="1" type="ORF">D187_000280</name>
</gene>
<keyword evidence="2" id="KW-1185">Reference proteome</keyword>
<accession>S9R743</accession>
<sequence length="208" mass="23076">MLLLRPDKRVDWQLEAGWRVSLSTHRRPPFVKLVVHRAPTRGRTTKLTDLFVLFAAAFQRVEDDALMDTHLRSGRKSELKPVSGRVRTSSPGWGLAVTALALLSLGAGFWLRGLRDTSGLEAQTSLNQWTNSAGQGSSPIAYPMPKKPWPDQATAPCGPVEVEINGGCWLTLEHRPPCVRESHAEYQGRCYFPVGKKKATRPPQSVEP</sequence>
<proteinExistence type="predicted"/>
<evidence type="ECO:0000313" key="1">
    <source>
        <dbReference type="EMBL" id="EPX64858.1"/>
    </source>
</evidence>
<protein>
    <recommendedName>
        <fullName evidence="3">Protein kinase</fullName>
    </recommendedName>
</protein>
<dbReference type="Proteomes" id="UP000011682">
    <property type="component" value="Unassembled WGS sequence"/>
</dbReference>
<comment type="caution">
    <text evidence="1">The sequence shown here is derived from an EMBL/GenBank/DDBJ whole genome shotgun (WGS) entry which is preliminary data.</text>
</comment>
<dbReference type="EMBL" id="ANAH02000001">
    <property type="protein sequence ID" value="EPX64858.1"/>
    <property type="molecule type" value="Genomic_DNA"/>
</dbReference>
<name>S9R743_CYSF2</name>
<dbReference type="eggNOG" id="COG0515">
    <property type="taxonomic scope" value="Bacteria"/>
</dbReference>
<dbReference type="AlphaFoldDB" id="S9R743"/>